<name>A0A3M8DJV5_9BACL</name>
<dbReference type="PANTHER" id="PTHR22550:SF5">
    <property type="entry name" value="LEUCINE ZIPPER PROTEIN 4"/>
    <property type="match status" value="1"/>
</dbReference>
<dbReference type="PIRSF" id="PIRSF005690">
    <property type="entry name" value="GerBA"/>
    <property type="match status" value="1"/>
</dbReference>
<keyword evidence="3" id="KW-1133">Transmembrane helix</keyword>
<keyword evidence="2 3" id="KW-0472">Membrane</keyword>
<dbReference type="RefSeq" id="WP_122919095.1">
    <property type="nucleotide sequence ID" value="NZ_RHHQ01000012.1"/>
</dbReference>
<dbReference type="Pfam" id="PF03323">
    <property type="entry name" value="GerA"/>
    <property type="match status" value="1"/>
</dbReference>
<dbReference type="EMBL" id="RHHQ01000012">
    <property type="protein sequence ID" value="RNB87397.1"/>
    <property type="molecule type" value="Genomic_DNA"/>
</dbReference>
<comment type="caution">
    <text evidence="4">The sequence shown here is derived from an EMBL/GenBank/DDBJ whole genome shotgun (WGS) entry which is preliminary data.</text>
</comment>
<feature type="transmembrane region" description="Helical" evidence="3">
    <location>
        <begin position="279"/>
        <end position="301"/>
    </location>
</feature>
<keyword evidence="5" id="KW-1185">Reference proteome</keyword>
<dbReference type="Proteomes" id="UP000271031">
    <property type="component" value="Unassembled WGS sequence"/>
</dbReference>
<dbReference type="OrthoDB" id="1726708at2"/>
<dbReference type="GO" id="GO:0009847">
    <property type="term" value="P:spore germination"/>
    <property type="evidence" value="ECO:0007669"/>
    <property type="project" value="InterPro"/>
</dbReference>
<gene>
    <name evidence="4" type="ORF">EDM56_17210</name>
</gene>
<evidence type="ECO:0000256" key="1">
    <source>
        <dbReference type="ARBA" id="ARBA00005278"/>
    </source>
</evidence>
<dbReference type="InterPro" id="IPR004995">
    <property type="entry name" value="Spore_Ger"/>
</dbReference>
<comment type="similarity">
    <text evidence="1">Belongs to the GerABKA family.</text>
</comment>
<dbReference type="PANTHER" id="PTHR22550">
    <property type="entry name" value="SPORE GERMINATION PROTEIN"/>
    <property type="match status" value="1"/>
</dbReference>
<feature type="transmembrane region" description="Helical" evidence="3">
    <location>
        <begin position="321"/>
        <end position="339"/>
    </location>
</feature>
<organism evidence="4 5">
    <name type="scientific">Brevibacillus fluminis</name>
    <dbReference type="NCBI Taxonomy" id="511487"/>
    <lineage>
        <taxon>Bacteria</taxon>
        <taxon>Bacillati</taxon>
        <taxon>Bacillota</taxon>
        <taxon>Bacilli</taxon>
        <taxon>Bacillales</taxon>
        <taxon>Paenibacillaceae</taxon>
        <taxon>Brevibacillus</taxon>
    </lineage>
</organism>
<keyword evidence="3" id="KW-0812">Transmembrane</keyword>
<accession>A0A3M8DJV5</accession>
<proteinExistence type="inferred from homology"/>
<reference evidence="4 5" key="1">
    <citation type="submission" date="2018-10" db="EMBL/GenBank/DDBJ databases">
        <title>Phylogenomics of Brevibacillus.</title>
        <authorList>
            <person name="Dunlap C."/>
        </authorList>
    </citation>
    <scope>NUCLEOTIDE SEQUENCE [LARGE SCALE GENOMIC DNA]</scope>
    <source>
        <strain evidence="4 5">JCM 15716</strain>
    </source>
</reference>
<dbReference type="InterPro" id="IPR050768">
    <property type="entry name" value="UPF0353/GerABKA_families"/>
</dbReference>
<protein>
    <submittedName>
        <fullName evidence="4">Spore germination protein</fullName>
    </submittedName>
</protein>
<evidence type="ECO:0000256" key="3">
    <source>
        <dbReference type="SAM" id="Phobius"/>
    </source>
</evidence>
<feature type="transmembrane region" description="Helical" evidence="3">
    <location>
        <begin position="404"/>
        <end position="430"/>
    </location>
</feature>
<evidence type="ECO:0000313" key="5">
    <source>
        <dbReference type="Proteomes" id="UP000271031"/>
    </source>
</evidence>
<sequence length="480" mass="53892">MNDQLLFELFDGCEDVSFSQLKMGFENDHASALIIYCDSLCDLEQVNRLIFPAMRRLSEQQLPPTLSDIEQSISLPLRMFDPDDLEHEIVDRVFAGELLIYWSHIDRLMSLDMANHPKRSPEEPNTEISIRGAKDGFIEQIGVNIGLIRQRVRSNSLHYQQFIIGKRSQTRVGIMYVHDICAPDLVEKIRERLNQFQIDAVISSTNIEEFLVKRTYSFFPEVAYTGRPDYAVSSLMAGRVLILVDGSPTVLIAPANFTYLLSSPEDTHSFFYFVWLERLLRFLGFILAVFLPGFWVALSTYHQDQLPFTLLATVVVARQGIPMPVPLEALLIIILFELFKEAGLRLPLAVGQTLSVVGGLIIGQAAISAGLASSVMLVVVAASTVATFTFTSQSIVGSMSIVRLFVLLLSSALGMYGFLLALMAIITYLVNLRSFGVPYLAPFSPLIWQDLFRAILTIPTKLLNYRPKLLRPTDQTRQGE</sequence>
<evidence type="ECO:0000313" key="4">
    <source>
        <dbReference type="EMBL" id="RNB87397.1"/>
    </source>
</evidence>
<evidence type="ECO:0000256" key="2">
    <source>
        <dbReference type="ARBA" id="ARBA00023136"/>
    </source>
</evidence>
<dbReference type="GO" id="GO:0016020">
    <property type="term" value="C:membrane"/>
    <property type="evidence" value="ECO:0007669"/>
    <property type="project" value="InterPro"/>
</dbReference>
<dbReference type="AlphaFoldDB" id="A0A3M8DJV5"/>